<evidence type="ECO:0000256" key="1">
    <source>
        <dbReference type="ARBA" id="ARBA00004196"/>
    </source>
</evidence>
<dbReference type="GO" id="GO:0016829">
    <property type="term" value="F:lyase activity"/>
    <property type="evidence" value="ECO:0007669"/>
    <property type="project" value="InterPro"/>
</dbReference>
<evidence type="ECO:0000313" key="3">
    <source>
        <dbReference type="EMBL" id="KAB0679374.1"/>
    </source>
</evidence>
<proteinExistence type="predicted"/>
<dbReference type="GO" id="GO:0030313">
    <property type="term" value="C:cell envelope"/>
    <property type="evidence" value="ECO:0007669"/>
    <property type="project" value="UniProtKB-SubCell"/>
</dbReference>
<name>A0A7V7PNK6_9HYPH</name>
<dbReference type="Gene3D" id="2.70.98.70">
    <property type="match status" value="1"/>
</dbReference>
<evidence type="ECO:0000259" key="2">
    <source>
        <dbReference type="Pfam" id="PF07940"/>
    </source>
</evidence>
<protein>
    <submittedName>
        <fullName evidence="3">Heparinase</fullName>
    </submittedName>
</protein>
<feature type="domain" description="Heparinase II/III-like C-terminal" evidence="2">
    <location>
        <begin position="314"/>
        <end position="556"/>
    </location>
</feature>
<gene>
    <name evidence="3" type="ORF">F6X38_13660</name>
</gene>
<dbReference type="EMBL" id="VZDO01000010">
    <property type="protein sequence ID" value="KAB0679374.1"/>
    <property type="molecule type" value="Genomic_DNA"/>
</dbReference>
<dbReference type="AlphaFoldDB" id="A0A7V7PNK6"/>
<dbReference type="Pfam" id="PF07940">
    <property type="entry name" value="Hepar_II_III_C"/>
    <property type="match status" value="1"/>
</dbReference>
<keyword evidence="4" id="KW-1185">Reference proteome</keyword>
<comment type="subcellular location">
    <subcellularLocation>
        <location evidence="1">Cell envelope</location>
    </subcellularLocation>
</comment>
<evidence type="ECO:0000313" key="4">
    <source>
        <dbReference type="Proteomes" id="UP000432089"/>
    </source>
</evidence>
<accession>A0A7V7PNK6</accession>
<dbReference type="Proteomes" id="UP000432089">
    <property type="component" value="Unassembled WGS sequence"/>
</dbReference>
<comment type="caution">
    <text evidence="3">The sequence shown here is derived from an EMBL/GenBank/DDBJ whole genome shotgun (WGS) entry which is preliminary data.</text>
</comment>
<dbReference type="InterPro" id="IPR008929">
    <property type="entry name" value="Chondroitin_lyas"/>
</dbReference>
<dbReference type="Gene3D" id="1.50.10.100">
    <property type="entry name" value="Chondroitin AC/alginate lyase"/>
    <property type="match status" value="1"/>
</dbReference>
<dbReference type="InterPro" id="IPR012480">
    <property type="entry name" value="Hepar_II_III_C"/>
</dbReference>
<dbReference type="RefSeq" id="WP_150970425.1">
    <property type="nucleotide sequence ID" value="NZ_VZDO01000010.1"/>
</dbReference>
<organism evidence="3 4">
    <name type="scientific">Plantimonas leprariae</name>
    <dbReference type="NCBI Taxonomy" id="2615207"/>
    <lineage>
        <taxon>Bacteria</taxon>
        <taxon>Pseudomonadati</taxon>
        <taxon>Pseudomonadota</taxon>
        <taxon>Alphaproteobacteria</taxon>
        <taxon>Hyphomicrobiales</taxon>
        <taxon>Aurantimonadaceae</taxon>
        <taxon>Plantimonas</taxon>
    </lineage>
</organism>
<reference evidence="3 4" key="1">
    <citation type="submission" date="2019-09" db="EMBL/GenBank/DDBJ databases">
        <title>YIM 132180 draft genome.</title>
        <authorList>
            <person name="Zhang K."/>
        </authorList>
    </citation>
    <scope>NUCLEOTIDE SEQUENCE [LARGE SCALE GENOMIC DNA]</scope>
    <source>
        <strain evidence="3 4">YIM 132180</strain>
    </source>
</reference>
<sequence length="577" mass="60794">MVAAGLAENQRLLALALSEASRRLRRSLRLAPLAGRHLAAGAPQAILGPREPLREGDLAAALDIYAGAFRFENRLIETGGLSPFALPMPSPRFAAALHGFGWLRHLEAAGDALAGANARALVSDWIADAGHAASPVAQAPGVAARRAIGWIGAANFLLCDAPPAFAKRFGRSLAGQLRTLRQGAPDAPDGLPRLRTRIALAYGALALDMGGTAIRLAARNLGEELDRQVFADGVHLSRDPAAIVDVLADLLPLAKLFDAENHAAPKGLVTALDRMLPMLRFFRHGDGALASFNGAGAADPRLVTRLMRHDETLGEPLSFARQGGYGRLSAGGTVLVADIGAPPAPALAGEAHAGTLSFEFSGRGQRFVVNCGVSGDERLRQMARATAAHSTLTLADASSARFETPGPMRRFLGSPLVAGPAVVPATIEGEAGGTRIVASHDGYEARFGIRHERTLFLARDGASIEGVDRLSGSPKGFGRVRPTAAIRFHLHPDVAATREGEDIALLGATGECWLFRADRTAQIEDSLFLADAAGPRRSHQIVVEFDLAHARAVAWSFRRRRGACPTADALSRHAGGR</sequence>